<protein>
    <submittedName>
        <fullName evidence="1">Uncharacterized protein</fullName>
    </submittedName>
</protein>
<dbReference type="AlphaFoldDB" id="A0A0F9F190"/>
<dbReference type="EMBL" id="LAZR01025337">
    <property type="protein sequence ID" value="KKL72226.1"/>
    <property type="molecule type" value="Genomic_DNA"/>
</dbReference>
<accession>A0A0F9F190</accession>
<evidence type="ECO:0000313" key="1">
    <source>
        <dbReference type="EMBL" id="KKL72226.1"/>
    </source>
</evidence>
<sequence length="74" mass="8521">MKLINILEDVIDLSKRREQKRKKQSIPAEQLLSDIDAAIEVTIGDLIHQGMSQDEARRFVIKHVSDVVMSYDLE</sequence>
<name>A0A0F9F190_9ZZZZ</name>
<reference evidence="1" key="1">
    <citation type="journal article" date="2015" name="Nature">
        <title>Complex archaea that bridge the gap between prokaryotes and eukaryotes.</title>
        <authorList>
            <person name="Spang A."/>
            <person name="Saw J.H."/>
            <person name="Jorgensen S.L."/>
            <person name="Zaremba-Niedzwiedzka K."/>
            <person name="Martijn J."/>
            <person name="Lind A.E."/>
            <person name="van Eijk R."/>
            <person name="Schleper C."/>
            <person name="Guy L."/>
            <person name="Ettema T.J."/>
        </authorList>
    </citation>
    <scope>NUCLEOTIDE SEQUENCE</scope>
</reference>
<gene>
    <name evidence="1" type="ORF">LCGC14_2087020</name>
</gene>
<proteinExistence type="predicted"/>
<organism evidence="1">
    <name type="scientific">marine sediment metagenome</name>
    <dbReference type="NCBI Taxonomy" id="412755"/>
    <lineage>
        <taxon>unclassified sequences</taxon>
        <taxon>metagenomes</taxon>
        <taxon>ecological metagenomes</taxon>
    </lineage>
</organism>
<comment type="caution">
    <text evidence="1">The sequence shown here is derived from an EMBL/GenBank/DDBJ whole genome shotgun (WGS) entry which is preliminary data.</text>
</comment>